<reference evidence="14" key="1">
    <citation type="submission" date="2020-10" db="EMBL/GenBank/DDBJ databases">
        <authorList>
            <person name="Gilroy R."/>
        </authorList>
    </citation>
    <scope>NUCLEOTIDE SEQUENCE</scope>
    <source>
        <strain evidence="14">CHK121-14286</strain>
    </source>
</reference>
<dbReference type="PANTHER" id="PTHR43560">
    <property type="entry name" value="ION-TRANSLOCATING OXIDOREDUCTASE COMPLEX SUBUNIT B"/>
    <property type="match status" value="1"/>
</dbReference>
<comment type="caution">
    <text evidence="10">Lacks conserved residue(s) required for the propagation of feature annotation.</text>
</comment>
<evidence type="ECO:0000256" key="2">
    <source>
        <dbReference type="ARBA" id="ARBA00022485"/>
    </source>
</evidence>
<dbReference type="GO" id="GO:0046872">
    <property type="term" value="F:metal ion binding"/>
    <property type="evidence" value="ECO:0007669"/>
    <property type="project" value="UniProtKB-KW"/>
</dbReference>
<feature type="domain" description="4Fe-4S" evidence="13">
    <location>
        <begin position="46"/>
        <end position="105"/>
    </location>
</feature>
<evidence type="ECO:0000313" key="15">
    <source>
        <dbReference type="Proteomes" id="UP000824200"/>
    </source>
</evidence>
<evidence type="ECO:0000256" key="1">
    <source>
        <dbReference type="ARBA" id="ARBA00022448"/>
    </source>
</evidence>
<gene>
    <name evidence="10" type="primary">rnfB</name>
    <name evidence="14" type="ORF">IAC95_00600</name>
</gene>
<keyword evidence="1 10" id="KW-0813">Transport</keyword>
<organism evidence="14 15">
    <name type="scientific">Candidatus Fimimonas gallinarum</name>
    <dbReference type="NCBI Taxonomy" id="2840821"/>
    <lineage>
        <taxon>Bacteria</taxon>
        <taxon>Pseudomonadati</taxon>
        <taxon>Myxococcota</taxon>
        <taxon>Myxococcia</taxon>
        <taxon>Myxococcales</taxon>
        <taxon>Cystobacterineae</taxon>
        <taxon>Myxococcaceae</taxon>
        <taxon>Myxococcaceae incertae sedis</taxon>
        <taxon>Candidatus Fimimonas</taxon>
    </lineage>
</organism>
<feature type="domain" description="4Fe-4S ferredoxin-type" evidence="12">
    <location>
        <begin position="147"/>
        <end position="171"/>
    </location>
</feature>
<evidence type="ECO:0000256" key="5">
    <source>
        <dbReference type="ARBA" id="ARBA00022967"/>
    </source>
</evidence>
<keyword evidence="4 10" id="KW-0677">Repeat</keyword>
<dbReference type="InterPro" id="IPR017896">
    <property type="entry name" value="4Fe4S_Fe-S-bd"/>
</dbReference>
<dbReference type="GO" id="GO:0005886">
    <property type="term" value="C:plasma membrane"/>
    <property type="evidence" value="ECO:0007669"/>
    <property type="project" value="UniProtKB-SubCell"/>
</dbReference>
<name>A0A9D1E338_9BACT</name>
<dbReference type="HAMAP" id="MF_00463">
    <property type="entry name" value="RsxB_RnfB"/>
    <property type="match status" value="1"/>
</dbReference>
<keyword evidence="5 10" id="KW-1278">Translocase</keyword>
<keyword evidence="2 10" id="KW-0004">4Fe-4S</keyword>
<feature type="domain" description="4Fe-4S ferredoxin-type" evidence="12">
    <location>
        <begin position="249"/>
        <end position="278"/>
    </location>
</feature>
<keyword evidence="8 10" id="KW-0411">Iron-sulfur</keyword>
<dbReference type="GO" id="GO:0022900">
    <property type="term" value="P:electron transport chain"/>
    <property type="evidence" value="ECO:0007669"/>
    <property type="project" value="UniProtKB-UniRule"/>
</dbReference>
<dbReference type="InterPro" id="IPR017900">
    <property type="entry name" value="4Fe4S_Fe_S_CS"/>
</dbReference>
<feature type="region of interest" description="Hydrophobic" evidence="10">
    <location>
        <begin position="1"/>
        <end position="40"/>
    </location>
</feature>
<feature type="binding site" evidence="10">
    <location>
        <position position="63"/>
    </location>
    <ligand>
        <name>[4Fe-4S] cluster</name>
        <dbReference type="ChEBI" id="CHEBI:49883"/>
        <label>1</label>
    </ligand>
</feature>
<evidence type="ECO:0000259" key="12">
    <source>
        <dbReference type="PROSITE" id="PS51379"/>
    </source>
</evidence>
<dbReference type="PROSITE" id="PS51379">
    <property type="entry name" value="4FE4S_FER_2"/>
    <property type="match status" value="4"/>
</dbReference>
<evidence type="ECO:0000256" key="3">
    <source>
        <dbReference type="ARBA" id="ARBA00022723"/>
    </source>
</evidence>
<comment type="caution">
    <text evidence="14">The sequence shown here is derived from an EMBL/GenBank/DDBJ whole genome shotgun (WGS) entry which is preliminary data.</text>
</comment>
<dbReference type="PROSITE" id="PS51656">
    <property type="entry name" value="4FE4S"/>
    <property type="match status" value="1"/>
</dbReference>
<feature type="domain" description="4Fe-4S ferredoxin-type" evidence="12">
    <location>
        <begin position="175"/>
        <end position="204"/>
    </location>
</feature>
<dbReference type="EMBL" id="DVHL01000006">
    <property type="protein sequence ID" value="HIR65381.1"/>
    <property type="molecule type" value="Genomic_DNA"/>
</dbReference>
<feature type="binding site" evidence="10">
    <location>
        <position position="155"/>
    </location>
    <ligand>
        <name>[4Fe-4S] cluster</name>
        <dbReference type="ChEBI" id="CHEBI:49883"/>
        <label>2</label>
    </ligand>
</feature>
<feature type="binding site" evidence="10">
    <location>
        <position position="88"/>
    </location>
    <ligand>
        <name>[4Fe-4S] cluster</name>
        <dbReference type="ChEBI" id="CHEBI:49883"/>
        <label>1</label>
    </ligand>
</feature>
<keyword evidence="7 10" id="KW-0408">Iron</keyword>
<dbReference type="Gene3D" id="1.10.15.40">
    <property type="entry name" value="Electron transport complex subunit B, putative Fe-S cluster"/>
    <property type="match status" value="1"/>
</dbReference>
<keyword evidence="11" id="KW-0812">Transmembrane</keyword>
<dbReference type="Pfam" id="PF04060">
    <property type="entry name" value="FeS"/>
    <property type="match status" value="1"/>
</dbReference>
<evidence type="ECO:0000256" key="7">
    <source>
        <dbReference type="ARBA" id="ARBA00023004"/>
    </source>
</evidence>
<feature type="binding site" evidence="10">
    <location>
        <position position="190"/>
    </location>
    <ligand>
        <name>[4Fe-4S] cluster</name>
        <dbReference type="ChEBI" id="CHEBI:49883"/>
        <label>3</label>
    </ligand>
</feature>
<dbReference type="Proteomes" id="UP000824200">
    <property type="component" value="Unassembled WGS sequence"/>
</dbReference>
<evidence type="ECO:0000256" key="4">
    <source>
        <dbReference type="ARBA" id="ARBA00022737"/>
    </source>
</evidence>
<dbReference type="Pfam" id="PF13187">
    <property type="entry name" value="Fer4_9"/>
    <property type="match status" value="1"/>
</dbReference>
<evidence type="ECO:0000256" key="10">
    <source>
        <dbReference type="HAMAP-Rule" id="MF_00463"/>
    </source>
</evidence>
<feature type="binding site" evidence="10">
    <location>
        <position position="66"/>
    </location>
    <ligand>
        <name>[4Fe-4S] cluster</name>
        <dbReference type="ChEBI" id="CHEBI:49883"/>
        <label>1</label>
    </ligand>
</feature>
<evidence type="ECO:0000256" key="6">
    <source>
        <dbReference type="ARBA" id="ARBA00022982"/>
    </source>
</evidence>
<evidence type="ECO:0000259" key="13">
    <source>
        <dbReference type="PROSITE" id="PS51656"/>
    </source>
</evidence>
<feature type="binding site" evidence="10">
    <location>
        <position position="194"/>
    </location>
    <ligand>
        <name>[4Fe-4S] cluster</name>
        <dbReference type="ChEBI" id="CHEBI:49883"/>
        <label>2</label>
    </ligand>
</feature>
<comment type="function">
    <text evidence="10">Part of a membrane-bound complex that couples electron transfer with translocation of ions across the membrane.</text>
</comment>
<comment type="subcellular location">
    <subcellularLocation>
        <location evidence="10">Cell membrane</location>
    </subcellularLocation>
</comment>
<feature type="transmembrane region" description="Helical" evidence="11">
    <location>
        <begin position="20"/>
        <end position="43"/>
    </location>
</feature>
<feature type="binding site" evidence="10">
    <location>
        <position position="187"/>
    </location>
    <ligand>
        <name>[4Fe-4S] cluster</name>
        <dbReference type="ChEBI" id="CHEBI:49883"/>
        <label>3</label>
    </ligand>
</feature>
<keyword evidence="6 10" id="KW-0249">Electron transport</keyword>
<feature type="binding site" evidence="10">
    <location>
        <position position="184"/>
    </location>
    <ligand>
        <name>[4Fe-4S] cluster</name>
        <dbReference type="ChEBI" id="CHEBI:49883"/>
        <label>3</label>
    </ligand>
</feature>
<dbReference type="Pfam" id="PF00037">
    <property type="entry name" value="Fer4"/>
    <property type="match status" value="1"/>
</dbReference>
<keyword evidence="9 10" id="KW-0472">Membrane</keyword>
<dbReference type="GO" id="GO:0009055">
    <property type="term" value="F:electron transfer activity"/>
    <property type="evidence" value="ECO:0007669"/>
    <property type="project" value="InterPro"/>
</dbReference>
<comment type="subunit">
    <text evidence="10">The complex is composed of six subunits: RnfA, RnfB, RnfC, RnfD, RnfE and RnfG.</text>
</comment>
<dbReference type="GO" id="GO:0051539">
    <property type="term" value="F:4 iron, 4 sulfur cluster binding"/>
    <property type="evidence" value="ECO:0007669"/>
    <property type="project" value="UniProtKB-UniRule"/>
</dbReference>
<evidence type="ECO:0000256" key="11">
    <source>
        <dbReference type="SAM" id="Phobius"/>
    </source>
</evidence>
<dbReference type="PANTHER" id="PTHR43560:SF1">
    <property type="entry name" value="ION-TRANSLOCATING OXIDOREDUCTASE COMPLEX SUBUNIT B"/>
    <property type="match status" value="1"/>
</dbReference>
<reference evidence="14" key="2">
    <citation type="journal article" date="2021" name="PeerJ">
        <title>Extensive microbial diversity within the chicken gut microbiome revealed by metagenomics and culture.</title>
        <authorList>
            <person name="Gilroy R."/>
            <person name="Ravi A."/>
            <person name="Getino M."/>
            <person name="Pursley I."/>
            <person name="Horton D.L."/>
            <person name="Alikhan N.F."/>
            <person name="Baker D."/>
            <person name="Gharbi K."/>
            <person name="Hall N."/>
            <person name="Watson M."/>
            <person name="Adriaenssens E.M."/>
            <person name="Foster-Nyarko E."/>
            <person name="Jarju S."/>
            <person name="Secka A."/>
            <person name="Antonio M."/>
            <person name="Oren A."/>
            <person name="Chaudhuri R.R."/>
            <person name="La Ragione R."/>
            <person name="Hildebrand F."/>
            <person name="Pallen M.J."/>
        </authorList>
    </citation>
    <scope>NUCLEOTIDE SEQUENCE</scope>
    <source>
        <strain evidence="14">CHK121-14286</strain>
    </source>
</reference>
<dbReference type="InterPro" id="IPR010207">
    <property type="entry name" value="Elect_transpt_cplx_RnfB/RsxB"/>
</dbReference>
<keyword evidence="10" id="KW-1003">Cell membrane</keyword>
<dbReference type="AlphaFoldDB" id="A0A9D1E338"/>
<dbReference type="Gene3D" id="3.30.70.20">
    <property type="match status" value="2"/>
</dbReference>
<comment type="cofactor">
    <cofactor evidence="10">
        <name>[4Fe-4S] cluster</name>
        <dbReference type="ChEBI" id="CHEBI:49883"/>
    </cofactor>
    <text evidence="10">Binds 3 [4Fe-4S] clusters.</text>
</comment>
<comment type="similarity">
    <text evidence="10">Belongs to the 4Fe4S bacterial-type ferredoxin family. RnfB subfamily.</text>
</comment>
<feature type="binding site" evidence="10">
    <location>
        <position position="165"/>
    </location>
    <ligand>
        <name>[4Fe-4S] cluster</name>
        <dbReference type="ChEBI" id="CHEBI:49883"/>
        <label>3</label>
    </ligand>
</feature>
<accession>A0A9D1E338</accession>
<keyword evidence="3 10" id="KW-0479">Metal-binding</keyword>
<dbReference type="EC" id="7.-.-.-" evidence="10"/>
<proteinExistence type="inferred from homology"/>
<sequence>MELLMFSAIGRDIQWASLGIAAAILLVVSLLLGVLIVIISRFCQVKEDPRVKEVENLLAGSNCGACGHPGCAGFAKALVEGTAKLDSCGQTKKQNQIEISNILGIAYSGETEPTIAVVSCCGGNKCQDKYAYQGYGNCVSQNMLAGGRKACDAGCMGSGSCVDVCPYMAIECYDGYAHVDPDLCRSCGLCIQTCPKKLIKRVPVSATVYVACSSECRGKDVMNKCQAGCIACGKCERNCPTGAIHLVNNVPIIDYSKCSHCGKCLEGCPRHCIKYVHPEQAEAAKQAQAKAE</sequence>
<feature type="binding site" evidence="10">
    <location>
        <position position="151"/>
    </location>
    <ligand>
        <name>[4Fe-4S] cluster</name>
        <dbReference type="ChEBI" id="CHEBI:49883"/>
        <label>2</label>
    </ligand>
</feature>
<dbReference type="InterPro" id="IPR050395">
    <property type="entry name" value="4Fe4S_Ferredoxin_RnfB"/>
</dbReference>
<dbReference type="InterPro" id="IPR007202">
    <property type="entry name" value="4Fe-4S_dom"/>
</dbReference>
<feature type="domain" description="4Fe-4S ferredoxin-type" evidence="12">
    <location>
        <begin position="218"/>
        <end position="248"/>
    </location>
</feature>
<evidence type="ECO:0000256" key="9">
    <source>
        <dbReference type="ARBA" id="ARBA00023136"/>
    </source>
</evidence>
<keyword evidence="11" id="KW-1133">Transmembrane helix</keyword>
<dbReference type="PROSITE" id="PS00198">
    <property type="entry name" value="4FE4S_FER_1"/>
    <property type="match status" value="3"/>
</dbReference>
<feature type="binding site" evidence="10">
    <location>
        <position position="71"/>
    </location>
    <ligand>
        <name>[4Fe-4S] cluster</name>
        <dbReference type="ChEBI" id="CHEBI:49883"/>
        <label>1</label>
    </ligand>
</feature>
<dbReference type="SUPFAM" id="SSF54862">
    <property type="entry name" value="4Fe-4S ferredoxins"/>
    <property type="match status" value="2"/>
</dbReference>
<feature type="binding site" evidence="10">
    <location>
        <position position="161"/>
    </location>
    <ligand>
        <name>[4Fe-4S] cluster</name>
        <dbReference type="ChEBI" id="CHEBI:49883"/>
        <label>2</label>
    </ligand>
</feature>
<evidence type="ECO:0000256" key="8">
    <source>
        <dbReference type="ARBA" id="ARBA00023014"/>
    </source>
</evidence>
<dbReference type="CDD" id="cd10549">
    <property type="entry name" value="MtMvhB_like"/>
    <property type="match status" value="1"/>
</dbReference>
<protein>
    <recommendedName>
        <fullName evidence="10">Ion-translocating oxidoreductase complex subunit B</fullName>
        <ecNumber evidence="10">7.-.-.-</ecNumber>
    </recommendedName>
    <alternativeName>
        <fullName evidence="10">Rnf electron transport complex subunit B</fullName>
    </alternativeName>
</protein>
<evidence type="ECO:0000313" key="14">
    <source>
        <dbReference type="EMBL" id="HIR65381.1"/>
    </source>
</evidence>